<dbReference type="Pfam" id="PF13454">
    <property type="entry name" value="NAD_binding_9"/>
    <property type="match status" value="1"/>
</dbReference>
<keyword evidence="4" id="KW-1185">Reference proteome</keyword>
<dbReference type="Proteomes" id="UP000245051">
    <property type="component" value="Chromosome"/>
</dbReference>
<dbReference type="EMBL" id="CP029254">
    <property type="protein sequence ID" value="AWK10721.1"/>
    <property type="molecule type" value="Genomic_DNA"/>
</dbReference>
<evidence type="ECO:0000313" key="3">
    <source>
        <dbReference type="EMBL" id="AWK10721.1"/>
    </source>
</evidence>
<dbReference type="PANTHER" id="PTHR40254">
    <property type="entry name" value="BLR0577 PROTEIN"/>
    <property type="match status" value="1"/>
</dbReference>
<dbReference type="PANTHER" id="PTHR40254:SF1">
    <property type="entry name" value="BLR0577 PROTEIN"/>
    <property type="match status" value="1"/>
</dbReference>
<dbReference type="SUPFAM" id="SSF51905">
    <property type="entry name" value="FAD/NAD(P)-binding domain"/>
    <property type="match status" value="1"/>
</dbReference>
<feature type="compositionally biased region" description="Low complexity" evidence="1">
    <location>
        <begin position="1"/>
        <end position="26"/>
    </location>
</feature>
<dbReference type="InterPro" id="IPR038732">
    <property type="entry name" value="HpyO/CreE_NAD-binding"/>
</dbReference>
<name>A0ABN5KKN4_9ACTN</name>
<gene>
    <name evidence="3" type="ORF">DDQ41_19480</name>
</gene>
<dbReference type="InterPro" id="IPR036188">
    <property type="entry name" value="FAD/NAD-bd_sf"/>
</dbReference>
<feature type="region of interest" description="Disordered" evidence="1">
    <location>
        <begin position="1"/>
        <end position="32"/>
    </location>
</feature>
<protein>
    <submittedName>
        <fullName evidence="3">FAD-binding protein</fullName>
    </submittedName>
</protein>
<organism evidence="3 4">
    <name type="scientific">Streptomyces spongiicola</name>
    <dbReference type="NCBI Taxonomy" id="1690221"/>
    <lineage>
        <taxon>Bacteria</taxon>
        <taxon>Bacillati</taxon>
        <taxon>Actinomycetota</taxon>
        <taxon>Actinomycetes</taxon>
        <taxon>Kitasatosporales</taxon>
        <taxon>Streptomycetaceae</taxon>
        <taxon>Streptomyces</taxon>
    </lineage>
</organism>
<sequence length="740" mass="79367">MKSSTPSSRSSSTSSSRSSSRSSSTSAVAIVGAGPRGLSVLERLLAQERKSPSASRLTVHVVDPHPPGPGRVWRTDQSRELLMNTVASQVTVFADASVNLVGPVEDGPSLHEWARDVAAGTIPVPGEGGADALEEARRLGPDDYPSRAFYGHYLDWVFRTLAADAPGHLEIRVHREVAVALDDESGVHGGRQTLLLADGTRLPGLDAVVLAQGHVPVRATAEEQRLGAFAAEHGLVYLRPANPADTDHSRIGPGESVVLRGLGLNFFDHMALLTTGRGGSFARVDDRLVYHPSGREPRILAGSRRGVPYHARGENEKGAYGRYLPRLLTVEKADGLRALAAEGEWIRFGTHLWPLITAEVESVYYAALLADRVDADELTAFTDRFLLAGDAAERDRLLDAAGVASAERWDWDRISRPYGEREFATAEDFRDWLLAYLRRDVAAAREGNVSGPLKAALDVLRDLRNEIRLAVDHGGLEANSHRDELERWYTPLNAFLSIGPPTSRIEELIALVEAGTVEIIGPGVVVETVVDDGGGAAFEVGSRRIPGQRHRAGALVESRLPEPDLRRTGDRLMRHLLTTGQYVPYRILGECGNEYETGAVSVSGRPYHPLDAEGRAHPRRFVHGVPTESVHWVTAAGIRPGVGSVTVEDSDAIAAAVLTLLADDARDRDRDRADADAAARDRADADADADADTRDGADAAARADADADADADTRDGADAAARDRADADALALADAGEAVA</sequence>
<accession>A0ABN5KKN4</accession>
<evidence type="ECO:0000256" key="1">
    <source>
        <dbReference type="SAM" id="MobiDB-lite"/>
    </source>
</evidence>
<proteinExistence type="predicted"/>
<dbReference type="InterPro" id="IPR052189">
    <property type="entry name" value="L-asp_N-monooxygenase_NS-form"/>
</dbReference>
<evidence type="ECO:0000259" key="2">
    <source>
        <dbReference type="Pfam" id="PF13454"/>
    </source>
</evidence>
<feature type="region of interest" description="Disordered" evidence="1">
    <location>
        <begin position="52"/>
        <end position="71"/>
    </location>
</feature>
<evidence type="ECO:0000313" key="4">
    <source>
        <dbReference type="Proteomes" id="UP000245051"/>
    </source>
</evidence>
<feature type="region of interest" description="Disordered" evidence="1">
    <location>
        <begin position="668"/>
        <end position="723"/>
    </location>
</feature>
<feature type="domain" description="FAD-dependent urate hydroxylase HpyO/Asp monooxygenase CreE-like FAD/NAD(P)-binding" evidence="2">
    <location>
        <begin position="29"/>
        <end position="214"/>
    </location>
</feature>
<reference evidence="3 4" key="1">
    <citation type="submission" date="2018-05" db="EMBL/GenBank/DDBJ databases">
        <title>Complete genome sequence of the Type Strain of Streptomyces spongiicola HNM0071, the producer of staurosporine.</title>
        <authorList>
            <person name="Zhou S."/>
            <person name="Huang X."/>
        </authorList>
    </citation>
    <scope>NUCLEOTIDE SEQUENCE [LARGE SCALE GENOMIC DNA]</scope>
    <source>
        <strain evidence="3 4">HNM0071</strain>
    </source>
</reference>